<comment type="caution">
    <text evidence="2">The sequence shown here is derived from an EMBL/GenBank/DDBJ whole genome shotgun (WGS) entry which is preliminary data.</text>
</comment>
<dbReference type="InterPro" id="IPR008366">
    <property type="entry name" value="NFAT"/>
</dbReference>
<proteinExistence type="predicted"/>
<evidence type="ECO:0000259" key="1">
    <source>
        <dbReference type="Pfam" id="PF16179"/>
    </source>
</evidence>
<dbReference type="EMBL" id="NCKV01059289">
    <property type="protein sequence ID" value="RWS00668.1"/>
    <property type="molecule type" value="Genomic_DNA"/>
</dbReference>
<dbReference type="SUPFAM" id="SSF81296">
    <property type="entry name" value="E set domains"/>
    <property type="match status" value="1"/>
</dbReference>
<name>A0A443QCD3_9ACAR</name>
<dbReference type="Gene3D" id="2.60.40.10">
    <property type="entry name" value="Immunoglobulins"/>
    <property type="match status" value="1"/>
</dbReference>
<accession>A0A443QCD3</accession>
<organism evidence="2 3">
    <name type="scientific">Leptotrombidium deliense</name>
    <dbReference type="NCBI Taxonomy" id="299467"/>
    <lineage>
        <taxon>Eukaryota</taxon>
        <taxon>Metazoa</taxon>
        <taxon>Ecdysozoa</taxon>
        <taxon>Arthropoda</taxon>
        <taxon>Chelicerata</taxon>
        <taxon>Arachnida</taxon>
        <taxon>Acari</taxon>
        <taxon>Acariformes</taxon>
        <taxon>Trombidiformes</taxon>
        <taxon>Prostigmata</taxon>
        <taxon>Anystina</taxon>
        <taxon>Parasitengona</taxon>
        <taxon>Trombiculoidea</taxon>
        <taxon>Trombiculidae</taxon>
        <taxon>Leptotrombidium</taxon>
    </lineage>
</organism>
<feature type="domain" description="Rel homology dimerisation" evidence="1">
    <location>
        <begin position="2"/>
        <end position="89"/>
    </location>
</feature>
<dbReference type="Proteomes" id="UP000288716">
    <property type="component" value="Unassembled WGS sequence"/>
</dbReference>
<dbReference type="GO" id="GO:0005667">
    <property type="term" value="C:transcription regulator complex"/>
    <property type="evidence" value="ECO:0007669"/>
    <property type="project" value="TreeGrafter"/>
</dbReference>
<reference evidence="2 3" key="1">
    <citation type="journal article" date="2018" name="Gigascience">
        <title>Genomes of trombidid mites reveal novel predicted allergens and laterally-transferred genes associated with secondary metabolism.</title>
        <authorList>
            <person name="Dong X."/>
            <person name="Chaisiri K."/>
            <person name="Xia D."/>
            <person name="Armstrong S.D."/>
            <person name="Fang Y."/>
            <person name="Donnelly M.J."/>
            <person name="Kadowaki T."/>
            <person name="McGarry J.W."/>
            <person name="Darby A.C."/>
            <person name="Makepeace B.L."/>
        </authorList>
    </citation>
    <scope>NUCLEOTIDE SEQUENCE [LARGE SCALE GENOMIC DNA]</scope>
    <source>
        <strain evidence="2">UoL-UT</strain>
    </source>
</reference>
<dbReference type="Pfam" id="PF16179">
    <property type="entry name" value="RHD_dimer"/>
    <property type="match status" value="1"/>
</dbReference>
<sequence length="98" mass="11393">MSRMRSYANGGDELFVIGRNFTKDLKVIFEHESSWREVVEPEMDYVTQNHFICKIPAFTGPMFQAAQAKVLMKVKCGDKFSESCTFLYLKNRYNFAGF</sequence>
<dbReference type="AlphaFoldDB" id="A0A443QCD3"/>
<dbReference type="InterPro" id="IPR013783">
    <property type="entry name" value="Ig-like_fold"/>
</dbReference>
<dbReference type="VEuPathDB" id="VectorBase:LDEU014451"/>
<dbReference type="GO" id="GO:0000981">
    <property type="term" value="F:DNA-binding transcription factor activity, RNA polymerase II-specific"/>
    <property type="evidence" value="ECO:0007669"/>
    <property type="project" value="TreeGrafter"/>
</dbReference>
<protein>
    <submittedName>
        <fullName evidence="2">Nuclear factor of activated T-cells 5-like protein</fullName>
    </submittedName>
</protein>
<gene>
    <name evidence="2" type="ORF">B4U80_14797</name>
</gene>
<dbReference type="GO" id="GO:0000978">
    <property type="term" value="F:RNA polymerase II cis-regulatory region sequence-specific DNA binding"/>
    <property type="evidence" value="ECO:0007669"/>
    <property type="project" value="TreeGrafter"/>
</dbReference>
<dbReference type="OrthoDB" id="5346094at2759"/>
<dbReference type="PANTHER" id="PTHR12533:SF7">
    <property type="entry name" value="NFAT NUCLEAR FACTOR, ISOFORM B"/>
    <property type="match status" value="1"/>
</dbReference>
<evidence type="ECO:0000313" key="2">
    <source>
        <dbReference type="EMBL" id="RWS00668.1"/>
    </source>
</evidence>
<dbReference type="InterPro" id="IPR014756">
    <property type="entry name" value="Ig_E-set"/>
</dbReference>
<dbReference type="InterPro" id="IPR032397">
    <property type="entry name" value="RHD_dimer"/>
</dbReference>
<dbReference type="PANTHER" id="PTHR12533">
    <property type="entry name" value="NFAT"/>
    <property type="match status" value="1"/>
</dbReference>
<evidence type="ECO:0000313" key="3">
    <source>
        <dbReference type="Proteomes" id="UP000288716"/>
    </source>
</evidence>
<keyword evidence="3" id="KW-1185">Reference proteome</keyword>